<comment type="caution">
    <text evidence="8">The sequence shown here is derived from an EMBL/GenBank/DDBJ whole genome shotgun (WGS) entry which is preliminary data.</text>
</comment>
<dbReference type="InterPro" id="IPR019533">
    <property type="entry name" value="Peptidase_S26"/>
</dbReference>
<feature type="transmembrane region" description="Helical" evidence="7">
    <location>
        <begin position="139"/>
        <end position="163"/>
    </location>
</feature>
<dbReference type="EC" id="3.4.21.89" evidence="5"/>
<keyword evidence="8" id="KW-0378">Hydrolase</keyword>
<accession>A0A9D2DY64</accession>
<evidence type="ECO:0000256" key="6">
    <source>
        <dbReference type="SAM" id="MobiDB-lite"/>
    </source>
</evidence>
<evidence type="ECO:0000256" key="7">
    <source>
        <dbReference type="SAM" id="Phobius"/>
    </source>
</evidence>
<dbReference type="GO" id="GO:0006465">
    <property type="term" value="P:signal peptide processing"/>
    <property type="evidence" value="ECO:0007669"/>
    <property type="project" value="UniProtKB-UniRule"/>
</dbReference>
<reference evidence="8" key="2">
    <citation type="submission" date="2021-04" db="EMBL/GenBank/DDBJ databases">
        <authorList>
            <person name="Gilroy R."/>
        </authorList>
    </citation>
    <scope>NUCLEOTIDE SEQUENCE</scope>
    <source>
        <strain evidence="8">CHK33-5263</strain>
    </source>
</reference>
<protein>
    <recommendedName>
        <fullName evidence="5">Signal peptidase I</fullName>
        <ecNumber evidence="5">3.4.21.89</ecNumber>
    </recommendedName>
</protein>
<dbReference type="GO" id="GO:0016020">
    <property type="term" value="C:membrane"/>
    <property type="evidence" value="ECO:0007669"/>
    <property type="project" value="UniProtKB-SubCell"/>
</dbReference>
<dbReference type="GO" id="GO:0009003">
    <property type="term" value="F:signal peptidase activity"/>
    <property type="evidence" value="ECO:0007669"/>
    <property type="project" value="UniProtKB-EC"/>
</dbReference>
<dbReference type="SUPFAM" id="SSF51306">
    <property type="entry name" value="LexA/Signal peptidase"/>
    <property type="match status" value="1"/>
</dbReference>
<keyword evidence="4 7" id="KW-0472">Membrane</keyword>
<dbReference type="GO" id="GO:0004252">
    <property type="term" value="F:serine-type endopeptidase activity"/>
    <property type="evidence" value="ECO:0007669"/>
    <property type="project" value="UniProtKB-UniRule"/>
</dbReference>
<dbReference type="EMBL" id="DXBS01000130">
    <property type="protein sequence ID" value="HIZ25194.1"/>
    <property type="molecule type" value="Genomic_DNA"/>
</dbReference>
<keyword evidence="3 7" id="KW-1133">Transmembrane helix</keyword>
<gene>
    <name evidence="8" type="ORF">H9812_07010</name>
</gene>
<comment type="subcellular location">
    <subcellularLocation>
        <location evidence="1">Membrane</location>
    </subcellularLocation>
</comment>
<proteinExistence type="predicted"/>
<evidence type="ECO:0000256" key="2">
    <source>
        <dbReference type="ARBA" id="ARBA00022692"/>
    </source>
</evidence>
<sequence length="218" mass="22697">MNAARVRKGIGMAVRIFLAVIAVLLVVYIVYMLIARYAMGIEVPTVFGMGGAVVSSGSMEPELSVGDYVITVRQDSYEVGDVIMFYSADGVCTTHRIVEIVDGAFRTKGDANNAADVLLVSADAVIGEVVAAVPGVGTVIGFLQTPAGLCIVLAVIAIAWFAWESISRARARAADGEDVPPEGAPSGENASAPVAGGEEDGDKGKDHEEGNDQTVSHR</sequence>
<dbReference type="InterPro" id="IPR001733">
    <property type="entry name" value="Peptidase_S26B"/>
</dbReference>
<evidence type="ECO:0000313" key="9">
    <source>
        <dbReference type="Proteomes" id="UP000824044"/>
    </source>
</evidence>
<evidence type="ECO:0000256" key="1">
    <source>
        <dbReference type="ARBA" id="ARBA00004370"/>
    </source>
</evidence>
<name>A0A9D2DY64_9FIRM</name>
<feature type="region of interest" description="Disordered" evidence="6">
    <location>
        <begin position="172"/>
        <end position="218"/>
    </location>
</feature>
<feature type="transmembrane region" description="Helical" evidence="7">
    <location>
        <begin position="12"/>
        <end position="34"/>
    </location>
</feature>
<dbReference type="CDD" id="cd06530">
    <property type="entry name" value="S26_SPase_I"/>
    <property type="match status" value="1"/>
</dbReference>
<evidence type="ECO:0000256" key="5">
    <source>
        <dbReference type="NCBIfam" id="TIGR02228"/>
    </source>
</evidence>
<keyword evidence="2 7" id="KW-0812">Transmembrane</keyword>
<evidence type="ECO:0000256" key="4">
    <source>
        <dbReference type="ARBA" id="ARBA00023136"/>
    </source>
</evidence>
<dbReference type="AlphaFoldDB" id="A0A9D2DY64"/>
<dbReference type="Proteomes" id="UP000824044">
    <property type="component" value="Unassembled WGS sequence"/>
</dbReference>
<dbReference type="PANTHER" id="PTHR10806">
    <property type="entry name" value="SIGNAL PEPTIDASE COMPLEX CATALYTIC SUBUNIT SEC11"/>
    <property type="match status" value="1"/>
</dbReference>
<dbReference type="NCBIfam" id="TIGR02228">
    <property type="entry name" value="sigpep_I_arch"/>
    <property type="match status" value="1"/>
</dbReference>
<organism evidence="8 9">
    <name type="scientific">Candidatus Gallimonas intestinigallinarum</name>
    <dbReference type="NCBI Taxonomy" id="2838604"/>
    <lineage>
        <taxon>Bacteria</taxon>
        <taxon>Bacillati</taxon>
        <taxon>Bacillota</taxon>
        <taxon>Clostridia</taxon>
        <taxon>Candidatus Gallimonas</taxon>
    </lineage>
</organism>
<reference evidence="8" key="1">
    <citation type="journal article" date="2021" name="PeerJ">
        <title>Extensive microbial diversity within the chicken gut microbiome revealed by metagenomics and culture.</title>
        <authorList>
            <person name="Gilroy R."/>
            <person name="Ravi A."/>
            <person name="Getino M."/>
            <person name="Pursley I."/>
            <person name="Horton D.L."/>
            <person name="Alikhan N.F."/>
            <person name="Baker D."/>
            <person name="Gharbi K."/>
            <person name="Hall N."/>
            <person name="Watson M."/>
            <person name="Adriaenssens E.M."/>
            <person name="Foster-Nyarko E."/>
            <person name="Jarju S."/>
            <person name="Secka A."/>
            <person name="Antonio M."/>
            <person name="Oren A."/>
            <person name="Chaudhuri R.R."/>
            <person name="La Ragione R."/>
            <person name="Hildebrand F."/>
            <person name="Pallen M.J."/>
        </authorList>
    </citation>
    <scope>NUCLEOTIDE SEQUENCE</scope>
    <source>
        <strain evidence="8">CHK33-5263</strain>
    </source>
</reference>
<evidence type="ECO:0000256" key="3">
    <source>
        <dbReference type="ARBA" id="ARBA00022989"/>
    </source>
</evidence>
<evidence type="ECO:0000313" key="8">
    <source>
        <dbReference type="EMBL" id="HIZ25194.1"/>
    </source>
</evidence>
<dbReference type="PANTHER" id="PTHR10806:SF6">
    <property type="entry name" value="SIGNAL PEPTIDASE COMPLEX CATALYTIC SUBUNIT SEC11"/>
    <property type="match status" value="1"/>
</dbReference>
<dbReference type="InterPro" id="IPR036286">
    <property type="entry name" value="LexA/Signal_pep-like_sf"/>
</dbReference>